<comment type="caution">
    <text evidence="10">The sequence shown here is derived from an EMBL/GenBank/DDBJ whole genome shotgun (WGS) entry which is preliminary data.</text>
</comment>
<feature type="compositionally biased region" description="Polar residues" evidence="7">
    <location>
        <begin position="1"/>
        <end position="10"/>
    </location>
</feature>
<dbReference type="Proteomes" id="UP000715781">
    <property type="component" value="Unassembled WGS sequence"/>
</dbReference>
<evidence type="ECO:0000313" key="10">
    <source>
        <dbReference type="EMBL" id="MBW4564773.1"/>
    </source>
</evidence>
<evidence type="ECO:0000256" key="1">
    <source>
        <dbReference type="ARBA" id="ARBA00004167"/>
    </source>
</evidence>
<evidence type="ECO:0000259" key="9">
    <source>
        <dbReference type="Pfam" id="PF26002"/>
    </source>
</evidence>
<accession>A0A951Q3M1</accession>
<feature type="domain" description="AprE-like beta-barrel" evidence="9">
    <location>
        <begin position="406"/>
        <end position="495"/>
    </location>
</feature>
<name>A0A951Q3M1_9NOST</name>
<dbReference type="InterPro" id="IPR058982">
    <property type="entry name" value="Beta-barrel_AprE"/>
</dbReference>
<dbReference type="Gene3D" id="2.40.50.100">
    <property type="match status" value="1"/>
</dbReference>
<dbReference type="Pfam" id="PF00364">
    <property type="entry name" value="Biotin_lipoyl"/>
    <property type="match status" value="1"/>
</dbReference>
<evidence type="ECO:0000256" key="6">
    <source>
        <dbReference type="SAM" id="Coils"/>
    </source>
</evidence>
<feature type="coiled-coil region" evidence="6">
    <location>
        <begin position="135"/>
        <end position="162"/>
    </location>
</feature>
<dbReference type="InterPro" id="IPR050739">
    <property type="entry name" value="MFP"/>
</dbReference>
<gene>
    <name evidence="10" type="ORF">KME32_27340</name>
</gene>
<dbReference type="GO" id="GO:0016020">
    <property type="term" value="C:membrane"/>
    <property type="evidence" value="ECO:0007669"/>
    <property type="project" value="UniProtKB-SubCell"/>
</dbReference>
<dbReference type="PANTHER" id="PTHR30386">
    <property type="entry name" value="MEMBRANE FUSION SUBUNIT OF EMRAB-TOLC MULTIDRUG EFFLUX PUMP"/>
    <property type="match status" value="1"/>
</dbReference>
<feature type="coiled-coil region" evidence="6">
    <location>
        <begin position="258"/>
        <end position="356"/>
    </location>
</feature>
<dbReference type="Pfam" id="PF26002">
    <property type="entry name" value="Beta-barrel_AprE"/>
    <property type="match status" value="1"/>
</dbReference>
<evidence type="ECO:0000256" key="7">
    <source>
        <dbReference type="SAM" id="MobiDB-lite"/>
    </source>
</evidence>
<evidence type="ECO:0000256" key="4">
    <source>
        <dbReference type="ARBA" id="ARBA00022989"/>
    </source>
</evidence>
<evidence type="ECO:0000256" key="3">
    <source>
        <dbReference type="ARBA" id="ARBA00022692"/>
    </source>
</evidence>
<dbReference type="EMBL" id="JAHHHN010000026">
    <property type="protein sequence ID" value="MBW4564773.1"/>
    <property type="molecule type" value="Genomic_DNA"/>
</dbReference>
<feature type="compositionally biased region" description="Polar residues" evidence="7">
    <location>
        <begin position="18"/>
        <end position="36"/>
    </location>
</feature>
<keyword evidence="5" id="KW-0472">Membrane</keyword>
<sequence length="519" mass="58277">MPHSNTSSAPPKNEQDKYQSYTQQEESIEVQEQTETQNNGQDLFKGLYYGTEELLNGLPQIWSRGLLYVLIGCAALFVPWATFSKVDETGSARGRIEPKGATQKLDAQAGGSVKNVTVKEGDTVKAGQILLELESDLVQTELQQAQTKLQGLQNRQSQLEVLKNQLLLSTSLLEQQNKSQELEKIAQVNQAQQNLDTKVSTYNLQKLEKQALVRQAQQQIYTTRNDQKSAQARLGIDSRQVERFSKLVQDGAVSATQIDQLKKEEQESKRLYEKASSDIKQAEFRLTEELNRYQATINMLESEIKQAKLRLQEEQSSYKSVVQAGKLAVMKNQEQLKDLQTQITAVQTEVAQTRSQITSIRLQMQQRIVRSPINGVIFELPITKPGAVVQPGQRIAQIAPQNAGIVLKAQMPSQDSGFLKVGMPVKVKFDAYPFQEYGIVEGKVTWISPDSKVSQTPQGNIENYELEVTLEQQYVQNGNKRIPLTAGQSANAEVIIRQRRVIDFVLDPFKKLQKGGLEL</sequence>
<feature type="region of interest" description="Disordered" evidence="7">
    <location>
        <begin position="1"/>
        <end position="36"/>
    </location>
</feature>
<dbReference type="Gene3D" id="2.40.30.170">
    <property type="match status" value="1"/>
</dbReference>
<dbReference type="InterPro" id="IPR000089">
    <property type="entry name" value="Biotin_lipoyl"/>
</dbReference>
<dbReference type="AlphaFoldDB" id="A0A951Q3M1"/>
<evidence type="ECO:0000256" key="2">
    <source>
        <dbReference type="ARBA" id="ARBA00009477"/>
    </source>
</evidence>
<keyword evidence="6" id="KW-0175">Coiled coil</keyword>
<comment type="similarity">
    <text evidence="2">Belongs to the membrane fusion protein (MFP) (TC 8.A.1) family.</text>
</comment>
<feature type="domain" description="Lipoyl-binding" evidence="8">
    <location>
        <begin position="109"/>
        <end position="143"/>
    </location>
</feature>
<evidence type="ECO:0000256" key="5">
    <source>
        <dbReference type="ARBA" id="ARBA00023136"/>
    </source>
</evidence>
<proteinExistence type="inferred from homology"/>
<dbReference type="SUPFAM" id="SSF111369">
    <property type="entry name" value="HlyD-like secretion proteins"/>
    <property type="match status" value="1"/>
</dbReference>
<reference evidence="10" key="2">
    <citation type="journal article" date="2022" name="Microbiol. Resour. Announc.">
        <title>Metagenome Sequencing to Explore Phylogenomics of Terrestrial Cyanobacteria.</title>
        <authorList>
            <person name="Ward R.D."/>
            <person name="Stajich J.E."/>
            <person name="Johansen J.R."/>
            <person name="Huntemann M."/>
            <person name="Clum A."/>
            <person name="Foster B."/>
            <person name="Foster B."/>
            <person name="Roux S."/>
            <person name="Palaniappan K."/>
            <person name="Varghese N."/>
            <person name="Mukherjee S."/>
            <person name="Reddy T.B.K."/>
            <person name="Daum C."/>
            <person name="Copeland A."/>
            <person name="Chen I.A."/>
            <person name="Ivanova N.N."/>
            <person name="Kyrpides N.C."/>
            <person name="Shapiro N."/>
            <person name="Eloe-Fadrosh E.A."/>
            <person name="Pietrasiak N."/>
        </authorList>
    </citation>
    <scope>NUCLEOTIDE SEQUENCE</scope>
    <source>
        <strain evidence="10">JT2-VF2</strain>
    </source>
</reference>
<keyword evidence="3" id="KW-0812">Transmembrane</keyword>
<protein>
    <submittedName>
        <fullName evidence="10">HlyD family efflux transporter periplasmic adaptor subunit</fullName>
    </submittedName>
</protein>
<evidence type="ECO:0000259" key="8">
    <source>
        <dbReference type="Pfam" id="PF00364"/>
    </source>
</evidence>
<dbReference type="PRINTS" id="PR01490">
    <property type="entry name" value="RTXTOXIND"/>
</dbReference>
<organism evidence="10 11">
    <name type="scientific">Mojavia pulchra JT2-VF2</name>
    <dbReference type="NCBI Taxonomy" id="287848"/>
    <lineage>
        <taxon>Bacteria</taxon>
        <taxon>Bacillati</taxon>
        <taxon>Cyanobacteriota</taxon>
        <taxon>Cyanophyceae</taxon>
        <taxon>Nostocales</taxon>
        <taxon>Nostocaceae</taxon>
    </lineage>
</organism>
<comment type="subcellular location">
    <subcellularLocation>
        <location evidence="1">Membrane</location>
        <topology evidence="1">Single-pass membrane protein</topology>
    </subcellularLocation>
</comment>
<evidence type="ECO:0000313" key="11">
    <source>
        <dbReference type="Proteomes" id="UP000715781"/>
    </source>
</evidence>
<keyword evidence="4" id="KW-1133">Transmembrane helix</keyword>
<reference evidence="10" key="1">
    <citation type="submission" date="2021-05" db="EMBL/GenBank/DDBJ databases">
        <authorList>
            <person name="Pietrasiak N."/>
            <person name="Ward R."/>
            <person name="Stajich J.E."/>
            <person name="Kurbessoian T."/>
        </authorList>
    </citation>
    <scope>NUCLEOTIDE SEQUENCE</scope>
    <source>
        <strain evidence="10">JT2-VF2</strain>
    </source>
</reference>
<dbReference type="PANTHER" id="PTHR30386:SF26">
    <property type="entry name" value="TRANSPORT PROTEIN COMB"/>
    <property type="match status" value="1"/>
</dbReference>